<comment type="caution">
    <text evidence="1">The sequence shown here is derived from an EMBL/GenBank/DDBJ whole genome shotgun (WGS) entry which is preliminary data.</text>
</comment>
<dbReference type="EMBL" id="MU854345">
    <property type="protein sequence ID" value="KAK4042147.1"/>
    <property type="molecule type" value="Genomic_DNA"/>
</dbReference>
<dbReference type="AlphaFoldDB" id="A0AAN6PK32"/>
<evidence type="ECO:0000313" key="2">
    <source>
        <dbReference type="Proteomes" id="UP001303115"/>
    </source>
</evidence>
<organism evidence="1 2">
    <name type="scientific">Parachaetomium inaequale</name>
    <dbReference type="NCBI Taxonomy" id="2588326"/>
    <lineage>
        <taxon>Eukaryota</taxon>
        <taxon>Fungi</taxon>
        <taxon>Dikarya</taxon>
        <taxon>Ascomycota</taxon>
        <taxon>Pezizomycotina</taxon>
        <taxon>Sordariomycetes</taxon>
        <taxon>Sordariomycetidae</taxon>
        <taxon>Sordariales</taxon>
        <taxon>Chaetomiaceae</taxon>
        <taxon>Parachaetomium</taxon>
    </lineage>
</organism>
<dbReference type="Proteomes" id="UP001303115">
    <property type="component" value="Unassembled WGS sequence"/>
</dbReference>
<proteinExistence type="predicted"/>
<evidence type="ECO:0000313" key="1">
    <source>
        <dbReference type="EMBL" id="KAK4042147.1"/>
    </source>
</evidence>
<sequence length="448" mass="49886">MARLNLTDLPPELLTEICSFLCCHCLELQSTVFSPVTAQSDPDHGQAQPRRADLLSLARVCRVLRGVAELFLYHSFHTSRTSDLYFFVRTLLDRPDLRLRVLDVDVGPSLVHAGDPLLARGRPEDAAELVESAEHAALISLLLQLVPNVESSHLHLPLFKAFPDLGRLESTHSPMLSLKRLAFTDLKRGFILDGTSPILRLAPNLEILRCHNCDDVSKVFLATLGRKMPSNPRPLQALAKLTLRNTSLTAASLLHLLEAVGPRLSKVDIRRSIGRQSRGYYQSLGEPKIEFNEVVTALQPWSHSLQELSFSMHEIDMILPRSPDHFAGVHLLREFRELRSLRTPADCLDFHGHLGRREDALAATLPPSIRELRLLGYSSIVPGLQGLARAFGAGQFAELQRIEVDHPAFEAGQLQLEAAREVREVAASFWPAGVDFVIHPKLGDFDSQ</sequence>
<reference evidence="2" key="1">
    <citation type="journal article" date="2023" name="Mol. Phylogenet. Evol.">
        <title>Genome-scale phylogeny and comparative genomics of the fungal order Sordariales.</title>
        <authorList>
            <person name="Hensen N."/>
            <person name="Bonometti L."/>
            <person name="Westerberg I."/>
            <person name="Brannstrom I.O."/>
            <person name="Guillou S."/>
            <person name="Cros-Aarteil S."/>
            <person name="Calhoun S."/>
            <person name="Haridas S."/>
            <person name="Kuo A."/>
            <person name="Mondo S."/>
            <person name="Pangilinan J."/>
            <person name="Riley R."/>
            <person name="LaButti K."/>
            <person name="Andreopoulos B."/>
            <person name="Lipzen A."/>
            <person name="Chen C."/>
            <person name="Yan M."/>
            <person name="Daum C."/>
            <person name="Ng V."/>
            <person name="Clum A."/>
            <person name="Steindorff A."/>
            <person name="Ohm R.A."/>
            <person name="Martin F."/>
            <person name="Silar P."/>
            <person name="Natvig D.O."/>
            <person name="Lalanne C."/>
            <person name="Gautier V."/>
            <person name="Ament-Velasquez S.L."/>
            <person name="Kruys A."/>
            <person name="Hutchinson M.I."/>
            <person name="Powell A.J."/>
            <person name="Barry K."/>
            <person name="Miller A.N."/>
            <person name="Grigoriev I.V."/>
            <person name="Debuchy R."/>
            <person name="Gladieux P."/>
            <person name="Hiltunen Thoren M."/>
            <person name="Johannesson H."/>
        </authorList>
    </citation>
    <scope>NUCLEOTIDE SEQUENCE [LARGE SCALE GENOMIC DNA]</scope>
    <source>
        <strain evidence="2">CBS 284.82</strain>
    </source>
</reference>
<dbReference type="SUPFAM" id="SSF52047">
    <property type="entry name" value="RNI-like"/>
    <property type="match status" value="1"/>
</dbReference>
<dbReference type="InterPro" id="IPR032675">
    <property type="entry name" value="LRR_dom_sf"/>
</dbReference>
<name>A0AAN6PK32_9PEZI</name>
<protein>
    <submittedName>
        <fullName evidence="1">Uncharacterized protein</fullName>
    </submittedName>
</protein>
<gene>
    <name evidence="1" type="ORF">C8A01DRAFT_14174</name>
</gene>
<dbReference type="Gene3D" id="3.80.10.10">
    <property type="entry name" value="Ribonuclease Inhibitor"/>
    <property type="match status" value="1"/>
</dbReference>
<keyword evidence="2" id="KW-1185">Reference proteome</keyword>
<accession>A0AAN6PK32</accession>